<sequence length="251" mass="29374">MEAIYPKVGCCGFPLNKPEFARRFPVAEVQQTFYQPPKKQETLKRWRAEVRPEFEYTLKAWQLITHPATSPTYRRVTSKLAKDELECCGSFQDSLIVHEAWLNTKACAQALGAKLVLFQCPPSFAPTLQNISQMKKFFAKVKRDDLTFLWEPRGYWTEEVIERLCRELNLIHAVDPFLNHTVTPEFVYYRLHGGKDFRHVYSEKQMRNLLNIIPAGKPSYIMFNNIAMLENATRFQDMAETLKHTQELELH</sequence>
<dbReference type="Proteomes" id="UP000003688">
    <property type="component" value="Unassembled WGS sequence"/>
</dbReference>
<dbReference type="OrthoDB" id="9780310at2"/>
<dbReference type="RefSeq" id="WP_007417426.1">
    <property type="nucleotide sequence ID" value="NZ_ABOX02000041.1"/>
</dbReference>
<gene>
    <name evidence="1" type="ORF">Cflav_PD1769</name>
</gene>
<dbReference type="InterPro" id="IPR036520">
    <property type="entry name" value="UPF0759_sf"/>
</dbReference>
<dbReference type="SUPFAM" id="SSF117396">
    <property type="entry name" value="TM1631-like"/>
    <property type="match status" value="1"/>
</dbReference>
<reference evidence="1 2" key="1">
    <citation type="journal article" date="2011" name="J. Bacteriol.">
        <title>Genome sequence of 'Pedosphaera parvula' Ellin514, an aerobic Verrucomicrobial isolate from pasture soil.</title>
        <authorList>
            <person name="Kant R."/>
            <person name="van Passel M.W."/>
            <person name="Sangwan P."/>
            <person name="Palva A."/>
            <person name="Lucas S."/>
            <person name="Copeland A."/>
            <person name="Lapidus A."/>
            <person name="Glavina Del Rio T."/>
            <person name="Dalin E."/>
            <person name="Tice H."/>
            <person name="Bruce D."/>
            <person name="Goodwin L."/>
            <person name="Pitluck S."/>
            <person name="Chertkov O."/>
            <person name="Larimer F.W."/>
            <person name="Land M.L."/>
            <person name="Hauser L."/>
            <person name="Brettin T.S."/>
            <person name="Detter J.C."/>
            <person name="Han S."/>
            <person name="de Vos W.M."/>
            <person name="Janssen P.H."/>
            <person name="Smidt H."/>
        </authorList>
    </citation>
    <scope>NUCLEOTIDE SEQUENCE [LARGE SCALE GENOMIC DNA]</scope>
    <source>
        <strain evidence="1 2">Ellin514</strain>
    </source>
</reference>
<dbReference type="AlphaFoldDB" id="B9XNN9"/>
<evidence type="ECO:0008006" key="3">
    <source>
        <dbReference type="Google" id="ProtNLM"/>
    </source>
</evidence>
<dbReference type="EMBL" id="ABOX02000041">
    <property type="protein sequence ID" value="EEF58579.1"/>
    <property type="molecule type" value="Genomic_DNA"/>
</dbReference>
<dbReference type="PANTHER" id="PTHR30348">
    <property type="entry name" value="UNCHARACTERIZED PROTEIN YECE"/>
    <property type="match status" value="1"/>
</dbReference>
<proteinExistence type="predicted"/>
<dbReference type="PANTHER" id="PTHR30348:SF4">
    <property type="entry name" value="DUF72 DOMAIN-CONTAINING PROTEIN"/>
    <property type="match status" value="1"/>
</dbReference>
<accession>B9XNN9</accession>
<evidence type="ECO:0000313" key="1">
    <source>
        <dbReference type="EMBL" id="EEF58579.1"/>
    </source>
</evidence>
<dbReference type="STRING" id="320771.Cflav_PD1769"/>
<organism evidence="1 2">
    <name type="scientific">Pedosphaera parvula (strain Ellin514)</name>
    <dbReference type="NCBI Taxonomy" id="320771"/>
    <lineage>
        <taxon>Bacteria</taxon>
        <taxon>Pseudomonadati</taxon>
        <taxon>Verrucomicrobiota</taxon>
        <taxon>Pedosphaerae</taxon>
        <taxon>Pedosphaerales</taxon>
        <taxon>Pedosphaeraceae</taxon>
        <taxon>Pedosphaera</taxon>
    </lineage>
</organism>
<protein>
    <recommendedName>
        <fullName evidence="3">DUF72 domain-containing protein</fullName>
    </recommendedName>
</protein>
<dbReference type="InterPro" id="IPR002763">
    <property type="entry name" value="DUF72"/>
</dbReference>
<dbReference type="Pfam" id="PF01904">
    <property type="entry name" value="DUF72"/>
    <property type="match status" value="1"/>
</dbReference>
<name>B9XNN9_PEDPL</name>
<comment type="caution">
    <text evidence="1">The sequence shown here is derived from an EMBL/GenBank/DDBJ whole genome shotgun (WGS) entry which is preliminary data.</text>
</comment>
<keyword evidence="2" id="KW-1185">Reference proteome</keyword>
<evidence type="ECO:0000313" key="2">
    <source>
        <dbReference type="Proteomes" id="UP000003688"/>
    </source>
</evidence>
<dbReference type="Gene3D" id="3.20.20.410">
    <property type="entry name" value="Protein of unknown function UPF0759"/>
    <property type="match status" value="1"/>
</dbReference>